<protein>
    <submittedName>
        <fullName evidence="1">Putative cytosolic protein</fullName>
    </submittedName>
</protein>
<dbReference type="Proteomes" id="UP000006983">
    <property type="component" value="Unassembled WGS sequence"/>
</dbReference>
<evidence type="ECO:0000313" key="1">
    <source>
        <dbReference type="EMBL" id="EJO15782.1"/>
    </source>
</evidence>
<name>J7SHW9_STRSL</name>
<comment type="caution">
    <text evidence="1">The sequence shown here is derived from an EMBL/GenBank/DDBJ whole genome shotgun (WGS) entry which is preliminary data.</text>
</comment>
<sequence length="110" mass="12849">MAVNKQMANKNRYKFHFGEKNLTLTTDKDNLFMEEVERVAHEKYKIIKEQMKNADNETIAILMAINSLSTQLEREIQVEDMEKELETLRAKQLEQLKVKATATNDDEDDA</sequence>
<dbReference type="PATRIC" id="fig|1200793.3.peg.1765"/>
<keyword evidence="2" id="KW-1185">Reference proteome</keyword>
<evidence type="ECO:0000313" key="2">
    <source>
        <dbReference type="Proteomes" id="UP000006983"/>
    </source>
</evidence>
<proteinExistence type="predicted"/>
<reference evidence="1 2" key="1">
    <citation type="journal article" date="2012" name="J. Bacteriol.">
        <title>Genome Sequence of the Lantibiotic Bacteriocin Producer Streptococcus salivarius Strain K12.</title>
        <authorList>
            <person name="Barretto C."/>
            <person name="Alvarez-Martin P."/>
            <person name="Foata F."/>
            <person name="Renault P."/>
            <person name="Berger B."/>
        </authorList>
    </citation>
    <scope>NUCLEOTIDE SEQUENCE [LARGE SCALE GENOMIC DNA]</scope>
    <source>
        <strain evidence="1 2">K12</strain>
    </source>
</reference>
<gene>
    <name evidence="1" type="ORF">RSSL_00576</name>
</gene>
<dbReference type="EMBL" id="ALIF01000006">
    <property type="protein sequence ID" value="EJO15782.1"/>
    <property type="molecule type" value="Genomic_DNA"/>
</dbReference>
<dbReference type="AlphaFoldDB" id="J7SHW9"/>
<accession>J7SHW9</accession>
<organism evidence="1 2">
    <name type="scientific">Streptococcus salivarius K12</name>
    <dbReference type="NCBI Taxonomy" id="1200793"/>
    <lineage>
        <taxon>Bacteria</taxon>
        <taxon>Bacillati</taxon>
        <taxon>Bacillota</taxon>
        <taxon>Bacilli</taxon>
        <taxon>Lactobacillales</taxon>
        <taxon>Streptococcaceae</taxon>
        <taxon>Streptococcus</taxon>
    </lineage>
</organism>